<sequence>MSNELRIVERPKYVLVLFSHAKCNQLRKTDRHSVHTSFFKVFQLFDSQHNIYGSK</sequence>
<dbReference type="EMBL" id="GBXM01069745">
    <property type="protein sequence ID" value="JAH38832.1"/>
    <property type="molecule type" value="Transcribed_RNA"/>
</dbReference>
<reference evidence="1" key="1">
    <citation type="submission" date="2014-11" db="EMBL/GenBank/DDBJ databases">
        <authorList>
            <person name="Amaro Gonzalez C."/>
        </authorList>
    </citation>
    <scope>NUCLEOTIDE SEQUENCE</scope>
</reference>
<dbReference type="AlphaFoldDB" id="A0A0E9SC71"/>
<name>A0A0E9SC71_ANGAN</name>
<organism evidence="1">
    <name type="scientific">Anguilla anguilla</name>
    <name type="common">European freshwater eel</name>
    <name type="synonym">Muraena anguilla</name>
    <dbReference type="NCBI Taxonomy" id="7936"/>
    <lineage>
        <taxon>Eukaryota</taxon>
        <taxon>Metazoa</taxon>
        <taxon>Chordata</taxon>
        <taxon>Craniata</taxon>
        <taxon>Vertebrata</taxon>
        <taxon>Euteleostomi</taxon>
        <taxon>Actinopterygii</taxon>
        <taxon>Neopterygii</taxon>
        <taxon>Teleostei</taxon>
        <taxon>Anguilliformes</taxon>
        <taxon>Anguillidae</taxon>
        <taxon>Anguilla</taxon>
    </lineage>
</organism>
<protein>
    <submittedName>
        <fullName evidence="1">Uncharacterized protein</fullName>
    </submittedName>
</protein>
<reference evidence="1" key="2">
    <citation type="journal article" date="2015" name="Fish Shellfish Immunol.">
        <title>Early steps in the European eel (Anguilla anguilla)-Vibrio vulnificus interaction in the gills: Role of the RtxA13 toxin.</title>
        <authorList>
            <person name="Callol A."/>
            <person name="Pajuelo D."/>
            <person name="Ebbesson L."/>
            <person name="Teles M."/>
            <person name="MacKenzie S."/>
            <person name="Amaro C."/>
        </authorList>
    </citation>
    <scope>NUCLEOTIDE SEQUENCE</scope>
</reference>
<evidence type="ECO:0000313" key="1">
    <source>
        <dbReference type="EMBL" id="JAH38832.1"/>
    </source>
</evidence>
<proteinExistence type="predicted"/>
<accession>A0A0E9SC71</accession>